<dbReference type="PIRSF" id="PIRSF006060">
    <property type="entry name" value="AA_transporter"/>
    <property type="match status" value="1"/>
</dbReference>
<dbReference type="Proteomes" id="UP000193922">
    <property type="component" value="Unassembled WGS sequence"/>
</dbReference>
<dbReference type="PANTHER" id="PTHR43341">
    <property type="entry name" value="AMINO ACID PERMEASE"/>
    <property type="match status" value="1"/>
</dbReference>
<evidence type="ECO:0000256" key="7">
    <source>
        <dbReference type="SAM" id="MobiDB-lite"/>
    </source>
</evidence>
<feature type="transmembrane region" description="Helical" evidence="8">
    <location>
        <begin position="92"/>
        <end position="116"/>
    </location>
</feature>
<dbReference type="GO" id="GO:0015171">
    <property type="term" value="F:amino acid transmembrane transporter activity"/>
    <property type="evidence" value="ECO:0007669"/>
    <property type="project" value="TreeGrafter"/>
</dbReference>
<proteinExistence type="predicted"/>
<feature type="transmembrane region" description="Helical" evidence="8">
    <location>
        <begin position="393"/>
        <end position="417"/>
    </location>
</feature>
<comment type="subcellular location">
    <subcellularLocation>
        <location evidence="1">Membrane</location>
        <topology evidence="1">Multi-pass membrane protein</topology>
    </subcellularLocation>
</comment>
<feature type="transmembrane region" description="Helical" evidence="8">
    <location>
        <begin position="128"/>
        <end position="147"/>
    </location>
</feature>
<dbReference type="InterPro" id="IPR050524">
    <property type="entry name" value="APC_YAT"/>
</dbReference>
<dbReference type="GeneID" id="63807340"/>
<keyword evidence="2" id="KW-0813">Transport</keyword>
<dbReference type="OrthoDB" id="3900342at2759"/>
<dbReference type="STRING" id="61395.A0A1Y1VXG9"/>
<keyword evidence="3 8" id="KW-0812">Transmembrane</keyword>
<evidence type="ECO:0000256" key="6">
    <source>
        <dbReference type="ARBA" id="ARBA00023136"/>
    </source>
</evidence>
<evidence type="ECO:0000256" key="5">
    <source>
        <dbReference type="ARBA" id="ARBA00022989"/>
    </source>
</evidence>
<dbReference type="EMBL" id="MCFD01000019">
    <property type="protein sequence ID" value="ORX65972.1"/>
    <property type="molecule type" value="Genomic_DNA"/>
</dbReference>
<feature type="transmembrane region" description="Helical" evidence="8">
    <location>
        <begin position="234"/>
        <end position="254"/>
    </location>
</feature>
<evidence type="ECO:0000256" key="8">
    <source>
        <dbReference type="SAM" id="Phobius"/>
    </source>
</evidence>
<keyword evidence="6 8" id="KW-0472">Membrane</keyword>
<organism evidence="10 11">
    <name type="scientific">Linderina pennispora</name>
    <dbReference type="NCBI Taxonomy" id="61395"/>
    <lineage>
        <taxon>Eukaryota</taxon>
        <taxon>Fungi</taxon>
        <taxon>Fungi incertae sedis</taxon>
        <taxon>Zoopagomycota</taxon>
        <taxon>Kickxellomycotina</taxon>
        <taxon>Kickxellomycetes</taxon>
        <taxon>Kickxellales</taxon>
        <taxon>Kickxellaceae</taxon>
        <taxon>Linderina</taxon>
    </lineage>
</organism>
<feature type="transmembrane region" description="Helical" evidence="8">
    <location>
        <begin position="342"/>
        <end position="372"/>
    </location>
</feature>
<feature type="domain" description="Amino acid permease/ SLC12A" evidence="9">
    <location>
        <begin position="64"/>
        <end position="287"/>
    </location>
</feature>
<keyword evidence="4" id="KW-0029">Amino-acid transport</keyword>
<keyword evidence="11" id="KW-1185">Reference proteome</keyword>
<evidence type="ECO:0000256" key="3">
    <source>
        <dbReference type="ARBA" id="ARBA00022692"/>
    </source>
</evidence>
<feature type="transmembrane region" description="Helical" evidence="8">
    <location>
        <begin position="429"/>
        <end position="449"/>
    </location>
</feature>
<evidence type="ECO:0000313" key="10">
    <source>
        <dbReference type="EMBL" id="ORX65972.1"/>
    </source>
</evidence>
<name>A0A1Y1VXG9_9FUNG</name>
<accession>A0A1Y1VXG9</accession>
<reference evidence="10 11" key="1">
    <citation type="submission" date="2016-07" db="EMBL/GenBank/DDBJ databases">
        <title>Pervasive Adenine N6-methylation of Active Genes in Fungi.</title>
        <authorList>
            <consortium name="DOE Joint Genome Institute"/>
            <person name="Mondo S.J."/>
            <person name="Dannebaum R.O."/>
            <person name="Kuo R.C."/>
            <person name="Labutti K."/>
            <person name="Haridas S."/>
            <person name="Kuo A."/>
            <person name="Salamov A."/>
            <person name="Ahrendt S.R."/>
            <person name="Lipzen A."/>
            <person name="Sullivan W."/>
            <person name="Andreopoulos W.B."/>
            <person name="Clum A."/>
            <person name="Lindquist E."/>
            <person name="Daum C."/>
            <person name="Ramamoorthy G.K."/>
            <person name="Gryganskyi A."/>
            <person name="Culley D."/>
            <person name="Magnuson J.K."/>
            <person name="James T.Y."/>
            <person name="O'Malley M.A."/>
            <person name="Stajich J.E."/>
            <person name="Spatafora J.W."/>
            <person name="Visel A."/>
            <person name="Grigoriev I.V."/>
        </authorList>
    </citation>
    <scope>NUCLEOTIDE SEQUENCE [LARGE SCALE GENOMIC DNA]</scope>
    <source>
        <strain evidence="10 11">ATCC 12442</strain>
    </source>
</reference>
<feature type="transmembrane region" description="Helical" evidence="8">
    <location>
        <begin position="65"/>
        <end position="86"/>
    </location>
</feature>
<evidence type="ECO:0000313" key="11">
    <source>
        <dbReference type="Proteomes" id="UP000193922"/>
    </source>
</evidence>
<dbReference type="RefSeq" id="XP_040740043.1">
    <property type="nucleotide sequence ID" value="XM_040890692.1"/>
</dbReference>
<protein>
    <recommendedName>
        <fullName evidence="9">Amino acid permease/ SLC12A domain-containing protein</fullName>
    </recommendedName>
</protein>
<evidence type="ECO:0000256" key="4">
    <source>
        <dbReference type="ARBA" id="ARBA00022970"/>
    </source>
</evidence>
<feature type="transmembrane region" description="Helical" evidence="8">
    <location>
        <begin position="275"/>
        <end position="293"/>
    </location>
</feature>
<dbReference type="InterPro" id="IPR004841">
    <property type="entry name" value="AA-permease/SLC12A_dom"/>
</dbReference>
<dbReference type="AlphaFoldDB" id="A0A1Y1VXG9"/>
<sequence length="503" mass="55510">MGSTEAIEDFAPTPQPPRTDTIYPAGAPDMGDEKDIMRADTMSEDLEDQKQGAPKLKRSLKSRHMGMIAIGGTIGTGLFIGSGTTIAEAGPAGALVAYAVMGSMVFFVCTSLGEVSTFIPVSDPFNHFAARFMDPALGFAFGWNYWYSWVLTVGSELVACGIIVHFVALVIMFLFNAVSVRGYGEAEFIMSSLKVITVFVFIIVGILTITGATGGHYYGGEMWHKEGAPFKEHIVGILKACIVAAFSFQGTEIIGVTVGESANPRKDVPHAIRSVFWRILFFYIGQSPFTMVFERAGAAWAGHFCPAGNSGLYASTRVLWVLAKEGKAPRIFRKVTKGGVPIWALSFTAFLVVYVFLINLAGLSGIVFWLGIGLCHWRFHRAYVAQGYDVKDLPYRAALFPFGPMYACFLLTVIIIGQGYGTIWPKFDAVGFVSTYLALPLFLIFWLGWKYYKKTKWVSLMECDLVTGTLLEMERNGEIEVFPPEQPGRLKRMLRFRGRQKSD</sequence>
<feature type="transmembrane region" description="Helical" evidence="8">
    <location>
        <begin position="153"/>
        <end position="175"/>
    </location>
</feature>
<dbReference type="PANTHER" id="PTHR43341:SF1">
    <property type="entry name" value="GENERAL AMINO-ACID PERMEASE GAP1"/>
    <property type="match status" value="1"/>
</dbReference>
<dbReference type="PROSITE" id="PS00218">
    <property type="entry name" value="AMINO_ACID_PERMEASE_1"/>
    <property type="match status" value="1"/>
</dbReference>
<dbReference type="Pfam" id="PF00324">
    <property type="entry name" value="AA_permease"/>
    <property type="match status" value="2"/>
</dbReference>
<keyword evidence="5 8" id="KW-1133">Transmembrane helix</keyword>
<dbReference type="Gene3D" id="1.20.1740.10">
    <property type="entry name" value="Amino acid/polyamine transporter I"/>
    <property type="match status" value="1"/>
</dbReference>
<feature type="region of interest" description="Disordered" evidence="7">
    <location>
        <begin position="1"/>
        <end position="54"/>
    </location>
</feature>
<evidence type="ECO:0000256" key="2">
    <source>
        <dbReference type="ARBA" id="ARBA00022448"/>
    </source>
</evidence>
<feature type="transmembrane region" description="Helical" evidence="8">
    <location>
        <begin position="195"/>
        <end position="214"/>
    </location>
</feature>
<dbReference type="GO" id="GO:0016020">
    <property type="term" value="C:membrane"/>
    <property type="evidence" value="ECO:0007669"/>
    <property type="project" value="UniProtKB-SubCell"/>
</dbReference>
<feature type="domain" description="Amino acid permease/ SLC12A" evidence="9">
    <location>
        <begin position="307"/>
        <end position="456"/>
    </location>
</feature>
<evidence type="ECO:0000259" key="9">
    <source>
        <dbReference type="Pfam" id="PF00324"/>
    </source>
</evidence>
<gene>
    <name evidence="10" type="ORF">DL89DRAFT_295826</name>
</gene>
<comment type="caution">
    <text evidence="10">The sequence shown here is derived from an EMBL/GenBank/DDBJ whole genome shotgun (WGS) entry which is preliminary data.</text>
</comment>
<dbReference type="InterPro" id="IPR004840">
    <property type="entry name" value="Amino_acid_permease_CS"/>
</dbReference>
<evidence type="ECO:0000256" key="1">
    <source>
        <dbReference type="ARBA" id="ARBA00004141"/>
    </source>
</evidence>